<evidence type="ECO:0000259" key="3">
    <source>
        <dbReference type="Pfam" id="PF13843"/>
    </source>
</evidence>
<feature type="region of interest" description="Disordered" evidence="1">
    <location>
        <begin position="1"/>
        <end position="21"/>
    </location>
</feature>
<evidence type="ECO:0000259" key="2">
    <source>
        <dbReference type="Pfam" id="PF13842"/>
    </source>
</evidence>
<name>A0AAN7ZMQ6_9COLE</name>
<organism evidence="4 5">
    <name type="scientific">Pyrocoelia pectoralis</name>
    <dbReference type="NCBI Taxonomy" id="417401"/>
    <lineage>
        <taxon>Eukaryota</taxon>
        <taxon>Metazoa</taxon>
        <taxon>Ecdysozoa</taxon>
        <taxon>Arthropoda</taxon>
        <taxon>Hexapoda</taxon>
        <taxon>Insecta</taxon>
        <taxon>Pterygota</taxon>
        <taxon>Neoptera</taxon>
        <taxon>Endopterygota</taxon>
        <taxon>Coleoptera</taxon>
        <taxon>Polyphaga</taxon>
        <taxon>Elateriformia</taxon>
        <taxon>Elateroidea</taxon>
        <taxon>Lampyridae</taxon>
        <taxon>Lampyrinae</taxon>
        <taxon>Pyrocoelia</taxon>
    </lineage>
</organism>
<evidence type="ECO:0000313" key="4">
    <source>
        <dbReference type="EMBL" id="KAK5648157.1"/>
    </source>
</evidence>
<dbReference type="PANTHER" id="PTHR46599">
    <property type="entry name" value="PIGGYBAC TRANSPOSABLE ELEMENT-DERIVED PROTEIN 4"/>
    <property type="match status" value="1"/>
</dbReference>
<feature type="compositionally biased region" description="Basic residues" evidence="1">
    <location>
        <begin position="12"/>
        <end position="21"/>
    </location>
</feature>
<dbReference type="Pfam" id="PF13842">
    <property type="entry name" value="zf-Tnp_2"/>
    <property type="match status" value="1"/>
</dbReference>
<dbReference type="PANTHER" id="PTHR46599:SF3">
    <property type="entry name" value="PIGGYBAC TRANSPOSABLE ELEMENT-DERIVED PROTEIN 4"/>
    <property type="match status" value="1"/>
</dbReference>
<dbReference type="InterPro" id="IPR032718">
    <property type="entry name" value="PGBD4_Znf_C"/>
</dbReference>
<feature type="domain" description="PiggyBac transposable element-derived protein" evidence="3">
    <location>
        <begin position="129"/>
        <end position="486"/>
    </location>
</feature>
<reference evidence="4 5" key="1">
    <citation type="journal article" date="2024" name="Insects">
        <title>An Improved Chromosome-Level Genome Assembly of the Firefly Pyrocoelia pectoralis.</title>
        <authorList>
            <person name="Fu X."/>
            <person name="Meyer-Rochow V.B."/>
            <person name="Ballantyne L."/>
            <person name="Zhu X."/>
        </authorList>
    </citation>
    <scope>NUCLEOTIDE SEQUENCE [LARGE SCALE GENOMIC DNA]</scope>
    <source>
        <strain evidence="4">XCY_ONT2</strain>
    </source>
</reference>
<accession>A0AAN7ZMQ6</accession>
<dbReference type="EMBL" id="JAVRBK010000002">
    <property type="protein sequence ID" value="KAK5648157.1"/>
    <property type="molecule type" value="Genomic_DNA"/>
</dbReference>
<gene>
    <name evidence="4" type="ORF">RI129_003049</name>
</gene>
<sequence>MDRNVPGPSSSKKPKLSKKTPLKKYLTHDELEKLLYESDDDFDESYLVKDVDEESSGEEDVSQTENLGDDEDRACEESIDDMDTVEEGESSQSPQVICDEPAWSDTPDLLDIPFTKTNEFLWPFPGSKPIDIFNFLVDDTFYQKIVEETNAYAEDVLLEQGFLEYSRISRWKPVTIEELKIFFSLILHTGTIHLPRLKDYWKTDRLFNIPSFRDSMGRDRFFLILRCLHFSKNPTKNEPKPEDRLFKIRPLIHYFNNKINDTYYPTQNLSIDESMMLYRGRLSFRQYIPNKRHKYGIKFYMLTEPDGLILKFLIYTGNLADAGGKGHAANVVLHLLEGKLDQGHCVFMDNYYNSFTLSRQLLERKTHTTGTLRIDRKYSPKSVKEAKLKKGETVAKYANNVMIGKWRDKRDVTYISTEFKNNLQTFFNKRGKEVSKPLPVLKYNNYMGGVDRQDQFMSYYPCRHKSLRWYKKVAIHVYQLLLLNSFFLYKKYVSPRATLYDFRLQIIAALLPEKPKETVNFPTHLLTQCPKDGKGKILRKRCASCSQRGVRKDTSLMCRICKVGLCLEPCFELYHQNMQN</sequence>
<keyword evidence="5" id="KW-1185">Reference proteome</keyword>
<comment type="caution">
    <text evidence="4">The sequence shown here is derived from an EMBL/GenBank/DDBJ whole genome shotgun (WGS) entry which is preliminary data.</text>
</comment>
<dbReference type="AlphaFoldDB" id="A0AAN7ZMQ6"/>
<feature type="compositionally biased region" description="Acidic residues" evidence="1">
    <location>
        <begin position="51"/>
        <end position="74"/>
    </location>
</feature>
<feature type="domain" description="PiggyBac transposable element-derived protein 4 C-terminal zinc-finger" evidence="2">
    <location>
        <begin position="535"/>
        <end position="575"/>
    </location>
</feature>
<dbReference type="Proteomes" id="UP001329430">
    <property type="component" value="Chromosome 2"/>
</dbReference>
<evidence type="ECO:0000313" key="5">
    <source>
        <dbReference type="Proteomes" id="UP001329430"/>
    </source>
</evidence>
<dbReference type="Pfam" id="PF13843">
    <property type="entry name" value="DDE_Tnp_1_7"/>
    <property type="match status" value="1"/>
</dbReference>
<evidence type="ECO:0000256" key="1">
    <source>
        <dbReference type="SAM" id="MobiDB-lite"/>
    </source>
</evidence>
<evidence type="ECO:0008006" key="6">
    <source>
        <dbReference type="Google" id="ProtNLM"/>
    </source>
</evidence>
<protein>
    <recommendedName>
        <fullName evidence="6">PiggyBac transposable element-derived protein domain-containing protein</fullName>
    </recommendedName>
</protein>
<feature type="compositionally biased region" description="Low complexity" evidence="1">
    <location>
        <begin position="1"/>
        <end position="11"/>
    </location>
</feature>
<proteinExistence type="predicted"/>
<dbReference type="InterPro" id="IPR029526">
    <property type="entry name" value="PGBD"/>
</dbReference>
<feature type="region of interest" description="Disordered" evidence="1">
    <location>
        <begin position="49"/>
        <end position="74"/>
    </location>
</feature>